<reference evidence="2 3" key="1">
    <citation type="submission" date="2011-02" db="EMBL/GenBank/DDBJ databases">
        <title>The Genome Sequence of Sphaeroforma arctica JP610.</title>
        <authorList>
            <consortium name="The Broad Institute Genome Sequencing Platform"/>
            <person name="Russ C."/>
            <person name="Cuomo C."/>
            <person name="Young S.K."/>
            <person name="Zeng Q."/>
            <person name="Gargeya S."/>
            <person name="Alvarado L."/>
            <person name="Berlin A."/>
            <person name="Chapman S.B."/>
            <person name="Chen Z."/>
            <person name="Freedman E."/>
            <person name="Gellesch M."/>
            <person name="Goldberg J."/>
            <person name="Griggs A."/>
            <person name="Gujja S."/>
            <person name="Heilman E."/>
            <person name="Heiman D."/>
            <person name="Howarth C."/>
            <person name="Mehta T."/>
            <person name="Neiman D."/>
            <person name="Pearson M."/>
            <person name="Roberts A."/>
            <person name="Saif S."/>
            <person name="Shea T."/>
            <person name="Shenoy N."/>
            <person name="Sisk P."/>
            <person name="Stolte C."/>
            <person name="Sykes S."/>
            <person name="White J."/>
            <person name="Yandava C."/>
            <person name="Burger G."/>
            <person name="Gray M.W."/>
            <person name="Holland P.W.H."/>
            <person name="King N."/>
            <person name="Lang F.B.F."/>
            <person name="Roger A.J."/>
            <person name="Ruiz-Trillo I."/>
            <person name="Haas B."/>
            <person name="Nusbaum C."/>
            <person name="Birren B."/>
        </authorList>
    </citation>
    <scope>NUCLEOTIDE SEQUENCE [LARGE SCALE GENOMIC DNA]</scope>
    <source>
        <strain evidence="2 3">JP610</strain>
    </source>
</reference>
<gene>
    <name evidence="2" type="ORF">SARC_11554</name>
</gene>
<dbReference type="AlphaFoldDB" id="A0A0L0FGN4"/>
<proteinExistence type="inferred from homology"/>
<dbReference type="Pfam" id="PF00995">
    <property type="entry name" value="Sec1"/>
    <property type="match status" value="1"/>
</dbReference>
<organism evidence="2 3">
    <name type="scientific">Sphaeroforma arctica JP610</name>
    <dbReference type="NCBI Taxonomy" id="667725"/>
    <lineage>
        <taxon>Eukaryota</taxon>
        <taxon>Ichthyosporea</taxon>
        <taxon>Ichthyophonida</taxon>
        <taxon>Sphaeroforma</taxon>
    </lineage>
</organism>
<evidence type="ECO:0000313" key="2">
    <source>
        <dbReference type="EMBL" id="KNC75930.1"/>
    </source>
</evidence>
<name>A0A0L0FGN4_9EUKA</name>
<dbReference type="InterPro" id="IPR001619">
    <property type="entry name" value="Sec1-like"/>
</dbReference>
<dbReference type="PANTHER" id="PTHR11679">
    <property type="entry name" value="VESICLE PROTEIN SORTING-ASSOCIATED"/>
    <property type="match status" value="1"/>
</dbReference>
<dbReference type="Proteomes" id="UP000054560">
    <property type="component" value="Unassembled WGS sequence"/>
</dbReference>
<dbReference type="GO" id="GO:0016192">
    <property type="term" value="P:vesicle-mediated transport"/>
    <property type="evidence" value="ECO:0007669"/>
    <property type="project" value="InterPro"/>
</dbReference>
<dbReference type="EMBL" id="KQ243348">
    <property type="protein sequence ID" value="KNC75930.1"/>
    <property type="molecule type" value="Genomic_DNA"/>
</dbReference>
<sequence>MMRNASHLLQSPINVLALREYIRKRIVEILDQSGSSTPKALVLDETLVGPLGTIAEYSWLKEHGVEKLYQLEDILDTELRHVTYMIRPTVQLVKTIANHIRDEPSKRYFLAFIPRMTILCEQALIAEGVMGYVLLTCVSNYLRQVYLV</sequence>
<protein>
    <submittedName>
        <fullName evidence="2">Uncharacterized protein</fullName>
    </submittedName>
</protein>
<dbReference type="SUPFAM" id="SSF56815">
    <property type="entry name" value="Sec1/munc18-like (SM) proteins"/>
    <property type="match status" value="1"/>
</dbReference>
<dbReference type="STRING" id="667725.A0A0L0FGN4"/>
<evidence type="ECO:0000256" key="1">
    <source>
        <dbReference type="ARBA" id="ARBA00009884"/>
    </source>
</evidence>
<dbReference type="GeneID" id="25912058"/>
<accession>A0A0L0FGN4</accession>
<dbReference type="Gene3D" id="3.40.50.2060">
    <property type="match status" value="1"/>
</dbReference>
<dbReference type="OrthoDB" id="10262287at2759"/>
<keyword evidence="3" id="KW-1185">Reference proteome</keyword>
<evidence type="ECO:0000313" key="3">
    <source>
        <dbReference type="Proteomes" id="UP000054560"/>
    </source>
</evidence>
<dbReference type="RefSeq" id="XP_014149832.1">
    <property type="nucleotide sequence ID" value="XM_014294357.1"/>
</dbReference>
<dbReference type="eggNOG" id="KOG1302">
    <property type="taxonomic scope" value="Eukaryota"/>
</dbReference>
<comment type="similarity">
    <text evidence="1">Belongs to the STXBP/unc-18/SEC1 family.</text>
</comment>
<dbReference type="InterPro" id="IPR036045">
    <property type="entry name" value="Sec1-like_sf"/>
</dbReference>
<dbReference type="InterPro" id="IPR043154">
    <property type="entry name" value="Sec-1-like_dom1"/>
</dbReference>